<dbReference type="Pfam" id="PF13432">
    <property type="entry name" value="TPR_16"/>
    <property type="match status" value="1"/>
</dbReference>
<dbReference type="OrthoDB" id="5768893at2"/>
<dbReference type="EMBL" id="CP003154">
    <property type="protein sequence ID" value="AFL73702.1"/>
    <property type="molecule type" value="Genomic_DNA"/>
</dbReference>
<dbReference type="InterPro" id="IPR011990">
    <property type="entry name" value="TPR-like_helical_dom_sf"/>
</dbReference>
<dbReference type="Proteomes" id="UP000006062">
    <property type="component" value="Chromosome"/>
</dbReference>
<sequence>MRFLSSTLIVLLVLSQTVAAADIGELIRQGETKLQAGEIDAAARVFEQAVAQDARSPLAHTRLGGALLLKQEQTAAIGQFREAIMLDSRNAQTFIGMAVAEIHLGRYALARAALVEAKGIDPAKGQEIDRLVVWLDGRESSSGGTSTH</sequence>
<dbReference type="InterPro" id="IPR019734">
    <property type="entry name" value="TPR_rpt"/>
</dbReference>
<dbReference type="SMART" id="SM00028">
    <property type="entry name" value="TPR"/>
    <property type="match status" value="3"/>
</dbReference>
<dbReference type="HOGENOM" id="CLU_1758008_0_0_6"/>
<evidence type="ECO:0000313" key="3">
    <source>
        <dbReference type="Proteomes" id="UP000006062"/>
    </source>
</evidence>
<dbReference type="RefSeq" id="WP_014778163.1">
    <property type="nucleotide sequence ID" value="NC_018012.1"/>
</dbReference>
<protein>
    <submittedName>
        <fullName evidence="2">Uncharacterized protein</fullName>
    </submittedName>
</protein>
<gene>
    <name evidence="2" type="ordered locus">Thivi_1728</name>
</gene>
<dbReference type="eggNOG" id="COG0457">
    <property type="taxonomic scope" value="Bacteria"/>
</dbReference>
<accession>I3Y9N4</accession>
<evidence type="ECO:0000256" key="1">
    <source>
        <dbReference type="SAM" id="SignalP"/>
    </source>
</evidence>
<keyword evidence="3" id="KW-1185">Reference proteome</keyword>
<reference evidence="2 3" key="1">
    <citation type="submission" date="2012-06" db="EMBL/GenBank/DDBJ databases">
        <title>Complete sequence of Thiocystis violascens DSM 198.</title>
        <authorList>
            <consortium name="US DOE Joint Genome Institute"/>
            <person name="Lucas S."/>
            <person name="Han J."/>
            <person name="Lapidus A."/>
            <person name="Cheng J.-F."/>
            <person name="Goodwin L."/>
            <person name="Pitluck S."/>
            <person name="Peters L."/>
            <person name="Ovchinnikova G."/>
            <person name="Teshima H."/>
            <person name="Detter J.C."/>
            <person name="Han C."/>
            <person name="Tapia R."/>
            <person name="Land M."/>
            <person name="Hauser L."/>
            <person name="Kyrpides N."/>
            <person name="Ivanova N."/>
            <person name="Pagani I."/>
            <person name="Vogl K."/>
            <person name="Liu Z."/>
            <person name="Frigaard N.-U."/>
            <person name="Bryant D."/>
            <person name="Woyke T."/>
        </authorList>
    </citation>
    <scope>NUCLEOTIDE SEQUENCE [LARGE SCALE GENOMIC DNA]</scope>
    <source>
        <strain evidence="3">ATCC 17096 / DSM 198 / 6111</strain>
    </source>
</reference>
<dbReference type="Gene3D" id="1.25.40.10">
    <property type="entry name" value="Tetratricopeptide repeat domain"/>
    <property type="match status" value="1"/>
</dbReference>
<dbReference type="STRING" id="765911.Thivi_1728"/>
<name>I3Y9N4_THIV6</name>
<proteinExistence type="predicted"/>
<keyword evidence="1" id="KW-0732">Signal</keyword>
<organism evidence="2 3">
    <name type="scientific">Thiocystis violascens (strain ATCC 17096 / DSM 198 / 6111)</name>
    <name type="common">Chromatium violascens</name>
    <dbReference type="NCBI Taxonomy" id="765911"/>
    <lineage>
        <taxon>Bacteria</taxon>
        <taxon>Pseudomonadati</taxon>
        <taxon>Pseudomonadota</taxon>
        <taxon>Gammaproteobacteria</taxon>
        <taxon>Chromatiales</taxon>
        <taxon>Chromatiaceae</taxon>
        <taxon>Thiocystis</taxon>
    </lineage>
</organism>
<dbReference type="SUPFAM" id="SSF48452">
    <property type="entry name" value="TPR-like"/>
    <property type="match status" value="1"/>
</dbReference>
<feature type="signal peptide" evidence="1">
    <location>
        <begin position="1"/>
        <end position="20"/>
    </location>
</feature>
<feature type="chain" id="PRO_5003683239" evidence="1">
    <location>
        <begin position="21"/>
        <end position="148"/>
    </location>
</feature>
<dbReference type="AlphaFoldDB" id="I3Y9N4"/>
<evidence type="ECO:0000313" key="2">
    <source>
        <dbReference type="EMBL" id="AFL73702.1"/>
    </source>
</evidence>
<dbReference type="KEGG" id="tvi:Thivi_1728"/>